<feature type="region of interest" description="Disordered" evidence="2">
    <location>
        <begin position="1"/>
        <end position="79"/>
    </location>
</feature>
<dbReference type="PANTHER" id="PTHR33346:SF15">
    <property type="entry name" value="DEHYDRIN"/>
    <property type="match status" value="1"/>
</dbReference>
<dbReference type="AlphaFoldDB" id="A0A565C7G3"/>
<dbReference type="GO" id="GO:0009414">
    <property type="term" value="P:response to water deprivation"/>
    <property type="evidence" value="ECO:0007669"/>
    <property type="project" value="UniProtKB-ARBA"/>
</dbReference>
<dbReference type="InterPro" id="IPR000167">
    <property type="entry name" value="Dehydrin"/>
</dbReference>
<dbReference type="GO" id="GO:0009631">
    <property type="term" value="P:cold acclimation"/>
    <property type="evidence" value="ECO:0007669"/>
    <property type="project" value="TreeGrafter"/>
</dbReference>
<evidence type="ECO:0000256" key="2">
    <source>
        <dbReference type="SAM" id="MobiDB-lite"/>
    </source>
</evidence>
<dbReference type="GO" id="GO:0009737">
    <property type="term" value="P:response to abscisic acid"/>
    <property type="evidence" value="ECO:0007669"/>
    <property type="project" value="TreeGrafter"/>
</dbReference>
<comment type="caution">
    <text evidence="3">The sequence shown here is derived from an EMBL/GenBank/DDBJ whole genome shotgun (WGS) entry which is preliminary data.</text>
</comment>
<dbReference type="PROSITE" id="PS00823">
    <property type="entry name" value="DEHYDRIN_2"/>
    <property type="match status" value="1"/>
</dbReference>
<sequence length="79" mass="9215">MEKMKEKLPPAKGHNEAANKLEHEDGKEKGFMEKIKEKLPGGKPEHEPHHDNTKEKGFMEKIKEKLTKHDDNDEKKKET</sequence>
<organism evidence="3 4">
    <name type="scientific">Arabis nemorensis</name>
    <dbReference type="NCBI Taxonomy" id="586526"/>
    <lineage>
        <taxon>Eukaryota</taxon>
        <taxon>Viridiplantae</taxon>
        <taxon>Streptophyta</taxon>
        <taxon>Embryophyta</taxon>
        <taxon>Tracheophyta</taxon>
        <taxon>Spermatophyta</taxon>
        <taxon>Magnoliopsida</taxon>
        <taxon>eudicotyledons</taxon>
        <taxon>Gunneridae</taxon>
        <taxon>Pentapetalae</taxon>
        <taxon>rosids</taxon>
        <taxon>malvids</taxon>
        <taxon>Brassicales</taxon>
        <taxon>Brassicaceae</taxon>
        <taxon>Arabideae</taxon>
        <taxon>Arabis</taxon>
    </lineage>
</organism>
<dbReference type="InterPro" id="IPR030513">
    <property type="entry name" value="Dehydrin_CS"/>
</dbReference>
<evidence type="ECO:0000313" key="4">
    <source>
        <dbReference type="Proteomes" id="UP000489600"/>
    </source>
</evidence>
<gene>
    <name evidence="3" type="ORF">ANE_LOCUS20033</name>
</gene>
<reference evidence="3" key="1">
    <citation type="submission" date="2019-07" db="EMBL/GenBank/DDBJ databases">
        <authorList>
            <person name="Dittberner H."/>
        </authorList>
    </citation>
    <scope>NUCLEOTIDE SEQUENCE [LARGE SCALE GENOMIC DNA]</scope>
</reference>
<dbReference type="GO" id="GO:0005829">
    <property type="term" value="C:cytosol"/>
    <property type="evidence" value="ECO:0007669"/>
    <property type="project" value="TreeGrafter"/>
</dbReference>
<name>A0A565C7G3_9BRAS</name>
<evidence type="ECO:0000256" key="1">
    <source>
        <dbReference type="ARBA" id="ARBA00008403"/>
    </source>
</evidence>
<keyword evidence="4" id="KW-1185">Reference proteome</keyword>
<dbReference type="EMBL" id="CABITT030000007">
    <property type="protein sequence ID" value="VVB09589.1"/>
    <property type="molecule type" value="Genomic_DNA"/>
</dbReference>
<dbReference type="Proteomes" id="UP000489600">
    <property type="component" value="Unassembled WGS sequence"/>
</dbReference>
<comment type="similarity">
    <text evidence="1">Belongs to the plant dehydrin family.</text>
</comment>
<dbReference type="PANTHER" id="PTHR33346">
    <property type="entry name" value="DEHYDRIN XERO 2-RELATED"/>
    <property type="match status" value="1"/>
</dbReference>
<proteinExistence type="inferred from homology"/>
<protein>
    <recommendedName>
        <fullName evidence="5">Dehydrin</fullName>
    </recommendedName>
</protein>
<evidence type="ECO:0000313" key="3">
    <source>
        <dbReference type="EMBL" id="VVB09589.1"/>
    </source>
</evidence>
<evidence type="ECO:0008006" key="5">
    <source>
        <dbReference type="Google" id="ProtNLM"/>
    </source>
</evidence>
<dbReference type="OrthoDB" id="1934367at2759"/>
<accession>A0A565C7G3</accession>
<dbReference type="GO" id="GO:0046872">
    <property type="term" value="F:metal ion binding"/>
    <property type="evidence" value="ECO:0007669"/>
    <property type="project" value="UniProtKB-ARBA"/>
</dbReference>
<dbReference type="GO" id="GO:0016020">
    <property type="term" value="C:membrane"/>
    <property type="evidence" value="ECO:0007669"/>
    <property type="project" value="TreeGrafter"/>
</dbReference>